<feature type="region of interest" description="Disordered" evidence="4">
    <location>
        <begin position="258"/>
        <end position="278"/>
    </location>
</feature>
<dbReference type="PANTHER" id="PTHR46183">
    <property type="entry name" value="PROTEIN CLMP1"/>
    <property type="match status" value="1"/>
</dbReference>
<dbReference type="EMBL" id="LNRQ01000005">
    <property type="protein sequence ID" value="KZM94528.1"/>
    <property type="molecule type" value="Genomic_DNA"/>
</dbReference>
<dbReference type="InterPro" id="IPR011990">
    <property type="entry name" value="TPR-like_helical_dom_sf"/>
</dbReference>
<feature type="repeat" description="TPR" evidence="3">
    <location>
        <begin position="49"/>
        <end position="82"/>
    </location>
</feature>
<comment type="caution">
    <text evidence="6">The sequence shown here is derived from an EMBL/GenBank/DDBJ whole genome shotgun (WGS) entry which is preliminary data.</text>
</comment>
<gene>
    <name evidence="6" type="ORF">DCAR_017771</name>
</gene>
<dbReference type="InterPro" id="IPR053793">
    <property type="entry name" value="PB1-like"/>
</dbReference>
<evidence type="ECO:0000256" key="4">
    <source>
        <dbReference type="SAM" id="MobiDB-lite"/>
    </source>
</evidence>
<organism evidence="6">
    <name type="scientific">Daucus carota subsp. sativus</name>
    <name type="common">Carrot</name>
    <dbReference type="NCBI Taxonomy" id="79200"/>
    <lineage>
        <taxon>Eukaryota</taxon>
        <taxon>Viridiplantae</taxon>
        <taxon>Streptophyta</taxon>
        <taxon>Embryophyta</taxon>
        <taxon>Tracheophyta</taxon>
        <taxon>Spermatophyta</taxon>
        <taxon>Magnoliopsida</taxon>
        <taxon>eudicotyledons</taxon>
        <taxon>Gunneridae</taxon>
        <taxon>Pentapetalae</taxon>
        <taxon>asterids</taxon>
        <taxon>campanulids</taxon>
        <taxon>Apiales</taxon>
        <taxon>Apiaceae</taxon>
        <taxon>Apioideae</taxon>
        <taxon>Scandiceae</taxon>
        <taxon>Daucinae</taxon>
        <taxon>Daucus</taxon>
        <taxon>Daucus sect. Daucus</taxon>
    </lineage>
</organism>
<evidence type="ECO:0000256" key="1">
    <source>
        <dbReference type="ARBA" id="ARBA00022737"/>
    </source>
</evidence>
<dbReference type="PROSITE" id="PS51745">
    <property type="entry name" value="PB1"/>
    <property type="match status" value="1"/>
</dbReference>
<feature type="compositionally biased region" description="Basic residues" evidence="4">
    <location>
        <begin position="1"/>
        <end position="14"/>
    </location>
</feature>
<feature type="compositionally biased region" description="Basic and acidic residues" evidence="4">
    <location>
        <begin position="199"/>
        <end position="208"/>
    </location>
</feature>
<feature type="region of interest" description="Disordered" evidence="4">
    <location>
        <begin position="1"/>
        <end position="21"/>
    </location>
</feature>
<proteinExistence type="predicted"/>
<dbReference type="InterPro" id="IPR044517">
    <property type="entry name" value="PHOX1-4"/>
</dbReference>
<evidence type="ECO:0000313" key="6">
    <source>
        <dbReference type="EMBL" id="KZM94528.1"/>
    </source>
</evidence>
<keyword evidence="2 3" id="KW-0802">TPR repeat</keyword>
<evidence type="ECO:0000256" key="3">
    <source>
        <dbReference type="PROSITE-ProRule" id="PRU00339"/>
    </source>
</evidence>
<dbReference type="SMART" id="SM00028">
    <property type="entry name" value="TPR"/>
    <property type="match status" value="3"/>
</dbReference>
<dbReference type="SUPFAM" id="SSF48452">
    <property type="entry name" value="TPR-like"/>
    <property type="match status" value="1"/>
</dbReference>
<dbReference type="Gene3D" id="3.10.20.90">
    <property type="entry name" value="Phosphatidylinositol 3-kinase Catalytic Subunit, Chain A, domain 1"/>
    <property type="match status" value="1"/>
</dbReference>
<dbReference type="Gene3D" id="1.25.40.10">
    <property type="entry name" value="Tetratricopeptide repeat domain"/>
    <property type="match status" value="1"/>
</dbReference>
<reference evidence="6" key="1">
    <citation type="journal article" date="2016" name="Nat. Genet.">
        <title>A high-quality carrot genome assembly provides new insights into carotenoid accumulation and asterid genome evolution.</title>
        <authorList>
            <person name="Iorizzo M."/>
            <person name="Ellison S."/>
            <person name="Senalik D."/>
            <person name="Zeng P."/>
            <person name="Satapoomin P."/>
            <person name="Huang J."/>
            <person name="Bowman M."/>
            <person name="Iovene M."/>
            <person name="Sanseverino W."/>
            <person name="Cavagnaro P."/>
            <person name="Yildiz M."/>
            <person name="Macko-Podgorni A."/>
            <person name="Moranska E."/>
            <person name="Grzebelus E."/>
            <person name="Grzebelus D."/>
            <person name="Ashrafi H."/>
            <person name="Zheng Z."/>
            <person name="Cheng S."/>
            <person name="Spooner D."/>
            <person name="Van Deynze A."/>
            <person name="Simon P."/>
        </authorList>
    </citation>
    <scope>NUCLEOTIDE SEQUENCE [LARGE SCALE GENOMIC DNA]</scope>
    <source>
        <tissue evidence="6">Leaf</tissue>
    </source>
</reference>
<dbReference type="InterPro" id="IPR019734">
    <property type="entry name" value="TPR_rpt"/>
</dbReference>
<dbReference type="SUPFAM" id="SSF54277">
    <property type="entry name" value="CAD &amp; PB1 domains"/>
    <property type="match status" value="1"/>
</dbReference>
<name>A0A164YHV9_DAUCS</name>
<evidence type="ECO:0000259" key="5">
    <source>
        <dbReference type="PROSITE" id="PS51745"/>
    </source>
</evidence>
<dbReference type="Gramene" id="KZM94528">
    <property type="protein sequence ID" value="KZM94528"/>
    <property type="gene ID" value="DCAR_017771"/>
</dbReference>
<dbReference type="Pfam" id="PF00564">
    <property type="entry name" value="PB1"/>
    <property type="match status" value="1"/>
</dbReference>
<dbReference type="PROSITE" id="PS50005">
    <property type="entry name" value="TPR"/>
    <property type="match status" value="1"/>
</dbReference>
<feature type="region of interest" description="Disordered" evidence="4">
    <location>
        <begin position="189"/>
        <end position="208"/>
    </location>
</feature>
<keyword evidence="1" id="KW-0677">Repeat</keyword>
<protein>
    <recommendedName>
        <fullName evidence="5">PB1 domain-containing protein</fullName>
    </recommendedName>
</protein>
<feature type="domain" description="PB1" evidence="5">
    <location>
        <begin position="314"/>
        <end position="392"/>
    </location>
</feature>
<accession>A0A164YHV9</accession>
<dbReference type="AlphaFoldDB" id="A0A164YHV9"/>
<dbReference type="SMART" id="SM00666">
    <property type="entry name" value="PB1"/>
    <property type="match status" value="1"/>
</dbReference>
<dbReference type="STRING" id="79200.A0A164YHV9"/>
<evidence type="ECO:0000256" key="2">
    <source>
        <dbReference type="ARBA" id="ARBA00022803"/>
    </source>
</evidence>
<dbReference type="InterPro" id="IPR000270">
    <property type="entry name" value="PB1_dom"/>
</dbReference>
<sequence length="1057" mass="121976">MVKQWGKNKKKTKKSQGEETSDLNLKLSRISEINTKAYDEDTKVFILISQELKDEGNKFFQNGDLEGAIFNYEKALKLLPQNHIDVSYLHTNMAACYMQMGLSEYPLAIHECNLALQVTPKYTKALLKRARCYEALNELQYAQADVDAVLKMEPNNLMATEISNRLKSNFEKKYLKAIDLETDPASDYLETRSSMHLTSPKEKPQMKSDEVKEQLDNHFKEKGGYRKAVEELEENRTQDKFVMEEVVQVMIKEKKAEDELVEDENKTEERQKENSNKDKLVLVNKAGNGNEEKNIKDKLVVQETKSNVNEEKPERKVKLVYGEDIRWAQVPIVCSILTLRDIIRDRFPGSKAVLVKYKDHEGDLVTITTDEELKWAEAAAEQGSLRLYVMDVSPEHDPLFEKVKKNEEVYMHHKNHKDFTDNGYIAIGNNARGRQSCIDDWIVQFSELFKNYVGFSCDAYLDLHEFGMKVYAEAMEETVTSEEAQGIFNTASEKFQEMASLALFNWGNVHMSRARKRVYFTGEDSNESAFVQVKNAYNWAQDEFLNAGKRYEEALRIKPDFYEGVLALGLQQFERAKLSWYYAVAKNDDLDKWSSTDVIQLYNCAEENMEKGMQMFEVLERERLDELSKEKNLSISDGLIEDIRMDEAAELSAHMRSQINILWGTMLYERSNMEYKLGLPVWQESLEVAVEKFELSGASPTDVAVVIKNHSSNSTALEGNNARGRQSCIDDWIVQFSELFKNYVGFSCDAYLDLHEFGMKVYAEAMEETVTSEEAQGIFNTASEKFQEMASLALFNWGNVHMSRARKRVYFTGEDSNESAFVQVKNAYNWAQDEFLNAGKRYEEALRIKPDFYEGVLALGLQQFERAKLSWYYAVAKNDDLDKWSSTDVIQLYNCAEENMEKGMQMFEVLERERLDELSKEKNLSISDGLIEDIRMDEAAELSAHMRSQINILWGTMLYERSNMEYKLGLPVWQESLEVAVEKFELSGASPTDVAVVIKNHSSNSTALEGLGFNIDEIIQAWKEMHEAKKWQSGIRSFRLEPLLRRRALNLYHVLER</sequence>
<dbReference type="PANTHER" id="PTHR46183:SF16">
    <property type="entry name" value="PROTEIN PHOX3"/>
    <property type="match status" value="1"/>
</dbReference>
<dbReference type="CDD" id="cd05992">
    <property type="entry name" value="PB1"/>
    <property type="match status" value="1"/>
</dbReference>